<evidence type="ECO:0000256" key="2">
    <source>
        <dbReference type="ARBA" id="ARBA00022649"/>
    </source>
</evidence>
<dbReference type="InterPro" id="IPR029060">
    <property type="entry name" value="PIN-like_dom_sf"/>
</dbReference>
<dbReference type="STRING" id="1547922.ISF6_1811"/>
<protein>
    <recommendedName>
        <fullName evidence="8">Ribonuclease VapC</fullName>
        <shortName evidence="8">RNase VapC</shortName>
        <ecNumber evidence="8">3.1.-.-</ecNumber>
    </recommendedName>
    <alternativeName>
        <fullName evidence="8">Toxin VapC</fullName>
    </alternativeName>
</protein>
<dbReference type="GO" id="GO:0000287">
    <property type="term" value="F:magnesium ion binding"/>
    <property type="evidence" value="ECO:0007669"/>
    <property type="project" value="UniProtKB-UniRule"/>
</dbReference>
<keyword evidence="3 8" id="KW-0540">Nuclease</keyword>
<dbReference type="RefSeq" id="WP_082368221.1">
    <property type="nucleotide sequence ID" value="NZ_BBYR01000030.1"/>
</dbReference>
<evidence type="ECO:0000313" key="11">
    <source>
        <dbReference type="EMBL" id="GAP35971.1"/>
    </source>
</evidence>
<dbReference type="GO" id="GO:0004540">
    <property type="term" value="F:RNA nuclease activity"/>
    <property type="evidence" value="ECO:0007669"/>
    <property type="project" value="InterPro"/>
</dbReference>
<dbReference type="Proteomes" id="UP000037660">
    <property type="component" value="Unassembled WGS sequence"/>
</dbReference>
<evidence type="ECO:0000256" key="6">
    <source>
        <dbReference type="ARBA" id="ARBA00022842"/>
    </source>
</evidence>
<dbReference type="EC" id="3.1.-.-" evidence="8"/>
<dbReference type="InterPro" id="IPR050556">
    <property type="entry name" value="Type_II_TA_system_RNase"/>
</dbReference>
<comment type="similarity">
    <text evidence="7 8">Belongs to the PINc/VapC protein family.</text>
</comment>
<dbReference type="PANTHER" id="PTHR33653">
    <property type="entry name" value="RIBONUCLEASE VAPC2"/>
    <property type="match status" value="1"/>
</dbReference>
<reference evidence="11 12" key="2">
    <citation type="journal article" date="2016" name="Science">
        <title>A bacterium that degrades and assimilates poly(ethylene terephthalate).</title>
        <authorList>
            <person name="Yoshida S."/>
            <person name="Hiraga K."/>
            <person name="Takehana T."/>
            <person name="Taniguchi I."/>
            <person name="Yamaji H."/>
            <person name="Maeda Y."/>
            <person name="Toyohara K."/>
            <person name="Miyamoto K."/>
            <person name="Kimura Y."/>
            <person name="Oda K."/>
        </authorList>
    </citation>
    <scope>NUCLEOTIDE SEQUENCE [LARGE SCALE GENOMIC DNA]</scope>
    <source>
        <strain evidence="12">NBRC 110686 / TISTR 2288 / 201-F6</strain>
    </source>
</reference>
<keyword evidence="12" id="KW-1185">Reference proteome</keyword>
<dbReference type="GO" id="GO:0090729">
    <property type="term" value="F:toxin activity"/>
    <property type="evidence" value="ECO:0007669"/>
    <property type="project" value="UniProtKB-KW"/>
</dbReference>
<dbReference type="SUPFAM" id="SSF88723">
    <property type="entry name" value="PIN domain-like"/>
    <property type="match status" value="1"/>
</dbReference>
<dbReference type="EMBL" id="BBYR01000030">
    <property type="protein sequence ID" value="GAP35971.1"/>
    <property type="molecule type" value="Genomic_DNA"/>
</dbReference>
<keyword evidence="6 8" id="KW-0460">Magnesium</keyword>
<gene>
    <name evidence="8" type="primary">vapC</name>
    <name evidence="11" type="ORF">ISF6_1811</name>
</gene>
<evidence type="ECO:0000256" key="9">
    <source>
        <dbReference type="SAM" id="MobiDB-lite"/>
    </source>
</evidence>
<dbReference type="GO" id="GO:0016787">
    <property type="term" value="F:hydrolase activity"/>
    <property type="evidence" value="ECO:0007669"/>
    <property type="project" value="UniProtKB-KW"/>
</dbReference>
<name>A0A0K8P012_PISS1</name>
<evidence type="ECO:0000256" key="4">
    <source>
        <dbReference type="ARBA" id="ARBA00022723"/>
    </source>
</evidence>
<keyword evidence="2 8" id="KW-1277">Toxin-antitoxin system</keyword>
<proteinExistence type="inferred from homology"/>
<evidence type="ECO:0000256" key="3">
    <source>
        <dbReference type="ARBA" id="ARBA00022722"/>
    </source>
</evidence>
<evidence type="ECO:0000313" key="12">
    <source>
        <dbReference type="Proteomes" id="UP000037660"/>
    </source>
</evidence>
<dbReference type="AlphaFoldDB" id="A0A0K8P012"/>
<reference evidence="12" key="1">
    <citation type="submission" date="2015-07" db="EMBL/GenBank/DDBJ databases">
        <title>Discovery of a poly(ethylene terephthalate assimilation.</title>
        <authorList>
            <person name="Yoshida S."/>
            <person name="Hiraga K."/>
            <person name="Takehana T."/>
            <person name="Taniguchi I."/>
            <person name="Yamaji H."/>
            <person name="Maeda Y."/>
            <person name="Toyohara K."/>
            <person name="Miyamoto K."/>
            <person name="Kimura Y."/>
            <person name="Oda K."/>
        </authorList>
    </citation>
    <scope>NUCLEOTIDE SEQUENCE [LARGE SCALE GENOMIC DNA]</scope>
    <source>
        <strain evidence="12">NBRC 110686 / TISTR 2288 / 201-F6</strain>
    </source>
</reference>
<evidence type="ECO:0000259" key="10">
    <source>
        <dbReference type="Pfam" id="PF01850"/>
    </source>
</evidence>
<dbReference type="InterPro" id="IPR022907">
    <property type="entry name" value="VapC_family"/>
</dbReference>
<dbReference type="PANTHER" id="PTHR33653:SF1">
    <property type="entry name" value="RIBONUCLEASE VAPC2"/>
    <property type="match status" value="1"/>
</dbReference>
<keyword evidence="8" id="KW-0800">Toxin</keyword>
<dbReference type="HAMAP" id="MF_00265">
    <property type="entry name" value="VapC_Nob1"/>
    <property type="match status" value="1"/>
</dbReference>
<dbReference type="CDD" id="cd18746">
    <property type="entry name" value="PIN_VapC4-5_FitB-like"/>
    <property type="match status" value="1"/>
</dbReference>
<keyword evidence="5 8" id="KW-0378">Hydrolase</keyword>
<dbReference type="Pfam" id="PF01850">
    <property type="entry name" value="PIN"/>
    <property type="match status" value="1"/>
</dbReference>
<comment type="function">
    <text evidence="8">Toxic component of a toxin-antitoxin (TA) system. An RNase.</text>
</comment>
<dbReference type="OrthoDB" id="9804823at2"/>
<feature type="domain" description="PIN" evidence="10">
    <location>
        <begin position="5"/>
        <end position="128"/>
    </location>
</feature>
<feature type="compositionally biased region" description="Basic residues" evidence="9">
    <location>
        <begin position="155"/>
        <end position="169"/>
    </location>
</feature>
<evidence type="ECO:0000256" key="8">
    <source>
        <dbReference type="HAMAP-Rule" id="MF_00265"/>
    </source>
</evidence>
<organism evidence="11 12">
    <name type="scientific">Piscinibacter sakaiensis</name>
    <name type="common">Ideonella sakaiensis</name>
    <dbReference type="NCBI Taxonomy" id="1547922"/>
    <lineage>
        <taxon>Bacteria</taxon>
        <taxon>Pseudomonadati</taxon>
        <taxon>Pseudomonadota</taxon>
        <taxon>Betaproteobacteria</taxon>
        <taxon>Burkholderiales</taxon>
        <taxon>Sphaerotilaceae</taxon>
        <taxon>Piscinibacter</taxon>
    </lineage>
</organism>
<comment type="cofactor">
    <cofactor evidence="1 8">
        <name>Mg(2+)</name>
        <dbReference type="ChEBI" id="CHEBI:18420"/>
    </cofactor>
</comment>
<evidence type="ECO:0000256" key="7">
    <source>
        <dbReference type="ARBA" id="ARBA00038093"/>
    </source>
</evidence>
<sequence>MTGWLLDTNILSELRRPRPEPRVQSFVAAQALESLFVSAVTLAEIRFGIEQVTDAGKRADLSDWLDTRIRPMFGPRVLPVSEDVMLKWRLMVEEGRRTGHTFSQPDLLIAATAALHGLTVVTRDTSGFVKARVRVLDPWQPRDGERCLTGGAAHPVRHRSPSRQRARFT</sequence>
<evidence type="ECO:0000256" key="1">
    <source>
        <dbReference type="ARBA" id="ARBA00001946"/>
    </source>
</evidence>
<comment type="caution">
    <text evidence="11">The sequence shown here is derived from an EMBL/GenBank/DDBJ whole genome shotgun (WGS) entry which is preliminary data.</text>
</comment>
<evidence type="ECO:0000256" key="5">
    <source>
        <dbReference type="ARBA" id="ARBA00022801"/>
    </source>
</evidence>
<feature type="binding site" evidence="8">
    <location>
        <position position="7"/>
    </location>
    <ligand>
        <name>Mg(2+)</name>
        <dbReference type="ChEBI" id="CHEBI:18420"/>
    </ligand>
</feature>
<keyword evidence="4 8" id="KW-0479">Metal-binding</keyword>
<accession>A0A0K8P012</accession>
<dbReference type="Gene3D" id="3.40.50.1010">
    <property type="entry name" value="5'-nuclease"/>
    <property type="match status" value="1"/>
</dbReference>
<feature type="binding site" evidence="8">
    <location>
        <position position="106"/>
    </location>
    <ligand>
        <name>Mg(2+)</name>
        <dbReference type="ChEBI" id="CHEBI:18420"/>
    </ligand>
</feature>
<feature type="region of interest" description="Disordered" evidence="9">
    <location>
        <begin position="146"/>
        <end position="169"/>
    </location>
</feature>
<dbReference type="InterPro" id="IPR002716">
    <property type="entry name" value="PIN_dom"/>
</dbReference>